<accession>A0A085MS45</accession>
<evidence type="ECO:0000313" key="4">
    <source>
        <dbReference type="Proteomes" id="UP000030764"/>
    </source>
</evidence>
<dbReference type="Proteomes" id="UP000030764">
    <property type="component" value="Unassembled WGS sequence"/>
</dbReference>
<dbReference type="EMBL" id="KL363261">
    <property type="protein sequence ID" value="KFD49935.1"/>
    <property type="molecule type" value="Genomic_DNA"/>
</dbReference>
<feature type="region of interest" description="Disordered" evidence="1">
    <location>
        <begin position="26"/>
        <end position="50"/>
    </location>
</feature>
<name>A0A085MS45_9BILA</name>
<organism evidence="3">
    <name type="scientific">Trichuris suis</name>
    <name type="common">pig whipworm</name>
    <dbReference type="NCBI Taxonomy" id="68888"/>
    <lineage>
        <taxon>Eukaryota</taxon>
        <taxon>Metazoa</taxon>
        <taxon>Ecdysozoa</taxon>
        <taxon>Nematoda</taxon>
        <taxon>Enoplea</taxon>
        <taxon>Dorylaimia</taxon>
        <taxon>Trichinellida</taxon>
        <taxon>Trichuridae</taxon>
        <taxon>Trichuris</taxon>
    </lineage>
</organism>
<reference evidence="3 4" key="1">
    <citation type="journal article" date="2014" name="Nat. Genet.">
        <title>Genome and transcriptome of the porcine whipworm Trichuris suis.</title>
        <authorList>
            <person name="Jex A.R."/>
            <person name="Nejsum P."/>
            <person name="Schwarz E.M."/>
            <person name="Hu L."/>
            <person name="Young N.D."/>
            <person name="Hall R.S."/>
            <person name="Korhonen P.K."/>
            <person name="Liao S."/>
            <person name="Thamsborg S."/>
            <person name="Xia J."/>
            <person name="Xu P."/>
            <person name="Wang S."/>
            <person name="Scheerlinck J.P."/>
            <person name="Hofmann A."/>
            <person name="Sternberg P.W."/>
            <person name="Wang J."/>
            <person name="Gasser R.B."/>
        </authorList>
    </citation>
    <scope>NUCLEOTIDE SEQUENCE [LARGE SCALE GENOMIC DNA]</scope>
    <source>
        <strain evidence="3">DCEP-RM93F</strain>
        <strain evidence="2">DCEP-RM93M</strain>
    </source>
</reference>
<dbReference type="EMBL" id="KL367700">
    <property type="protein sequence ID" value="KFD60041.1"/>
    <property type="molecule type" value="Genomic_DNA"/>
</dbReference>
<protein>
    <submittedName>
        <fullName evidence="3">Uncharacterized protein</fullName>
    </submittedName>
</protein>
<gene>
    <name evidence="2" type="ORF">M513_09149</name>
    <name evidence="3" type="ORF">M514_09149</name>
</gene>
<dbReference type="Proteomes" id="UP000030758">
    <property type="component" value="Unassembled WGS sequence"/>
</dbReference>
<evidence type="ECO:0000313" key="2">
    <source>
        <dbReference type="EMBL" id="KFD49935.1"/>
    </source>
</evidence>
<evidence type="ECO:0000256" key="1">
    <source>
        <dbReference type="SAM" id="MobiDB-lite"/>
    </source>
</evidence>
<sequence length="132" mass="14522">MTLPLEANDGALRDNIEERNGIIDLSAEAESNLDPSSKSPSTSHITPRMAGKPACLGNDVRTANCHVKYLNYRWPAEIEGNLALPSTIENAMAPNSTSVGHMVKVVITSMNVPRRWSLRSANVWIYTIVIYL</sequence>
<dbReference type="AlphaFoldDB" id="A0A085MS45"/>
<feature type="compositionally biased region" description="Polar residues" evidence="1">
    <location>
        <begin position="33"/>
        <end position="45"/>
    </location>
</feature>
<proteinExistence type="predicted"/>
<keyword evidence="4" id="KW-1185">Reference proteome</keyword>
<evidence type="ECO:0000313" key="3">
    <source>
        <dbReference type="EMBL" id="KFD60041.1"/>
    </source>
</evidence>